<dbReference type="Proteomes" id="UP000233249">
    <property type="component" value="Unassembled WGS sequence"/>
</dbReference>
<keyword evidence="3" id="KW-1003">Cell membrane</keyword>
<feature type="compositionally biased region" description="Basic and acidic residues" evidence="7">
    <location>
        <begin position="51"/>
        <end position="62"/>
    </location>
</feature>
<evidence type="ECO:0000256" key="8">
    <source>
        <dbReference type="SAM" id="Phobius"/>
    </source>
</evidence>
<protein>
    <recommendedName>
        <fullName evidence="11">DoxX family protein</fullName>
    </recommendedName>
</protein>
<evidence type="ECO:0000256" key="3">
    <source>
        <dbReference type="ARBA" id="ARBA00022475"/>
    </source>
</evidence>
<dbReference type="STRING" id="1121365.GCA_000375365_01392"/>
<evidence type="ECO:0000256" key="4">
    <source>
        <dbReference type="ARBA" id="ARBA00022692"/>
    </source>
</evidence>
<dbReference type="EMBL" id="PJAF01000012">
    <property type="protein sequence ID" value="PKF68778.1"/>
    <property type="molecule type" value="Genomic_DNA"/>
</dbReference>
<evidence type="ECO:0000313" key="10">
    <source>
        <dbReference type="Proteomes" id="UP000233249"/>
    </source>
</evidence>
<feature type="compositionally biased region" description="Basic and acidic residues" evidence="7">
    <location>
        <begin position="1"/>
        <end position="15"/>
    </location>
</feature>
<dbReference type="Pfam" id="PF07681">
    <property type="entry name" value="DoxX"/>
    <property type="match status" value="1"/>
</dbReference>
<dbReference type="GO" id="GO:0005886">
    <property type="term" value="C:plasma membrane"/>
    <property type="evidence" value="ECO:0007669"/>
    <property type="project" value="UniProtKB-SubCell"/>
</dbReference>
<evidence type="ECO:0008006" key="11">
    <source>
        <dbReference type="Google" id="ProtNLM"/>
    </source>
</evidence>
<feature type="transmembrane region" description="Helical" evidence="8">
    <location>
        <begin position="257"/>
        <end position="275"/>
    </location>
</feature>
<dbReference type="InterPro" id="IPR051907">
    <property type="entry name" value="DoxX-like_oxidoreductase"/>
</dbReference>
<gene>
    <name evidence="9" type="ORF">CXB45_05340</name>
</gene>
<reference evidence="9 10" key="1">
    <citation type="submission" date="2017-12" db="EMBL/GenBank/DDBJ databases">
        <title>Corynebacterium mastitidis 16-1433 Genome.</title>
        <authorList>
            <person name="Gulvik C.A."/>
        </authorList>
    </citation>
    <scope>NUCLEOTIDE SEQUENCE [LARGE SCALE GENOMIC DNA]</scope>
    <source>
        <strain evidence="9 10">16-1433</strain>
    </source>
</reference>
<comment type="subcellular location">
    <subcellularLocation>
        <location evidence="1">Cell membrane</location>
        <topology evidence="1">Multi-pass membrane protein</topology>
    </subcellularLocation>
</comment>
<dbReference type="PANTHER" id="PTHR33452:SF1">
    <property type="entry name" value="INNER MEMBRANE PROTEIN YPHA-RELATED"/>
    <property type="match status" value="1"/>
</dbReference>
<sequence length="376" mass="38818">MSHDSIPDRADKADGDDLDVPTFTPSAATPASKPTPTDPYKKVGRAAPQEIRPRDPQVERDTVSGASGAPEAPEAAEKKEPRKAEGDRSAPLLSDAPTRTLERPESTARPESAKNAAAEAAPADAAKAGGKTPEGQPGKKAAEKAANERPKEPETLAPAPAPADTVRIPADPAAPTVPGHAEEPSAAYAGASAPVVEEQPEEPEHRRGTLDLGLLLLRCAVGFWLILHSMSVFFHLGDSQGLSGLEAQYSAYAEPRLLSIAVPSVGLAAGVFLVLGLMTPLFAAAAVAVTGFSALDALAHAHAGMDVFSWPDSLWLPVILGGGAAALQFTGPGLYSLDFSRGWARRPLGSAWLGAILGVLGATAAWWFGAGINPLA</sequence>
<evidence type="ECO:0000256" key="2">
    <source>
        <dbReference type="ARBA" id="ARBA00006679"/>
    </source>
</evidence>
<feature type="compositionally biased region" description="Basic and acidic residues" evidence="7">
    <location>
        <begin position="75"/>
        <end position="88"/>
    </location>
</feature>
<feature type="compositionally biased region" description="Low complexity" evidence="7">
    <location>
        <begin position="21"/>
        <end position="35"/>
    </location>
</feature>
<feature type="region of interest" description="Disordered" evidence="7">
    <location>
        <begin position="1"/>
        <end position="204"/>
    </location>
</feature>
<comment type="caution">
    <text evidence="9">The sequence shown here is derived from an EMBL/GenBank/DDBJ whole genome shotgun (WGS) entry which is preliminary data.</text>
</comment>
<feature type="transmembrane region" description="Helical" evidence="8">
    <location>
        <begin position="215"/>
        <end position="237"/>
    </location>
</feature>
<comment type="similarity">
    <text evidence="2">Belongs to the DoxX family.</text>
</comment>
<keyword evidence="4 8" id="KW-0812">Transmembrane</keyword>
<name>A0A2N0X7U8_9CORY</name>
<proteinExistence type="inferred from homology"/>
<feature type="compositionally biased region" description="Low complexity" evidence="7">
    <location>
        <begin position="113"/>
        <end position="128"/>
    </location>
</feature>
<evidence type="ECO:0000256" key="1">
    <source>
        <dbReference type="ARBA" id="ARBA00004651"/>
    </source>
</evidence>
<feature type="transmembrane region" description="Helical" evidence="8">
    <location>
        <begin position="349"/>
        <end position="368"/>
    </location>
</feature>
<dbReference type="InterPro" id="IPR032808">
    <property type="entry name" value="DoxX"/>
</dbReference>
<feature type="compositionally biased region" description="Basic and acidic residues" evidence="7">
    <location>
        <begin position="140"/>
        <end position="154"/>
    </location>
</feature>
<dbReference type="AlphaFoldDB" id="A0A2N0X7U8"/>
<dbReference type="PANTHER" id="PTHR33452">
    <property type="entry name" value="OXIDOREDUCTASE CATD-RELATED"/>
    <property type="match status" value="1"/>
</dbReference>
<evidence type="ECO:0000256" key="6">
    <source>
        <dbReference type="ARBA" id="ARBA00023136"/>
    </source>
</evidence>
<evidence type="ECO:0000256" key="7">
    <source>
        <dbReference type="SAM" id="MobiDB-lite"/>
    </source>
</evidence>
<feature type="transmembrane region" description="Helical" evidence="8">
    <location>
        <begin position="282"/>
        <end position="302"/>
    </location>
</feature>
<keyword evidence="5 8" id="KW-1133">Transmembrane helix</keyword>
<feature type="compositionally biased region" description="Basic and acidic residues" evidence="7">
    <location>
        <begin position="100"/>
        <end position="112"/>
    </location>
</feature>
<dbReference type="OrthoDB" id="346004at2"/>
<feature type="transmembrane region" description="Helical" evidence="8">
    <location>
        <begin position="314"/>
        <end position="337"/>
    </location>
</feature>
<organism evidence="9 10">
    <name type="scientific">Corynebacterium mastitidis</name>
    <dbReference type="NCBI Taxonomy" id="161890"/>
    <lineage>
        <taxon>Bacteria</taxon>
        <taxon>Bacillati</taxon>
        <taxon>Actinomycetota</taxon>
        <taxon>Actinomycetes</taxon>
        <taxon>Mycobacteriales</taxon>
        <taxon>Corynebacteriaceae</taxon>
        <taxon>Corynebacterium</taxon>
    </lineage>
</organism>
<evidence type="ECO:0000256" key="5">
    <source>
        <dbReference type="ARBA" id="ARBA00022989"/>
    </source>
</evidence>
<evidence type="ECO:0000313" key="9">
    <source>
        <dbReference type="EMBL" id="PKF68778.1"/>
    </source>
</evidence>
<keyword evidence="6 8" id="KW-0472">Membrane</keyword>
<dbReference type="RefSeq" id="WP_101173525.1">
    <property type="nucleotide sequence ID" value="NZ_JAKRKB010000002.1"/>
</dbReference>
<accession>A0A2N0X7U8</accession>